<dbReference type="Proteomes" id="UP000033163">
    <property type="component" value="Chromosome I"/>
</dbReference>
<dbReference type="KEGG" id="pri:PRIO_4896"/>
<dbReference type="STRING" id="483937.AMQ84_04900"/>
<evidence type="ECO:0000313" key="2">
    <source>
        <dbReference type="Proteomes" id="UP000033163"/>
    </source>
</evidence>
<dbReference type="PATRIC" id="fig|1073571.4.peg.5257"/>
<dbReference type="AlphaFoldDB" id="A0A0E3WIM5"/>
<proteinExistence type="predicted"/>
<gene>
    <name evidence="1" type="ORF">PRIO_4896</name>
</gene>
<dbReference type="HOGENOM" id="CLU_2881689_0_0_9"/>
<dbReference type="EMBL" id="LN831776">
    <property type="protein sequence ID" value="CQR57298.1"/>
    <property type="molecule type" value="Genomic_DNA"/>
</dbReference>
<sequence>MQEDGLHPRIEADRGALILPKILFFQRIRTQEPLYRSMEPGIKGKGANKGIQSVLRNSRIFYP</sequence>
<evidence type="ECO:0000313" key="1">
    <source>
        <dbReference type="EMBL" id="CQR57298.1"/>
    </source>
</evidence>
<organism evidence="1 2">
    <name type="scientific">Paenibacillus riograndensis SBR5</name>
    <dbReference type="NCBI Taxonomy" id="1073571"/>
    <lineage>
        <taxon>Bacteria</taxon>
        <taxon>Bacillati</taxon>
        <taxon>Bacillota</taxon>
        <taxon>Bacilli</taxon>
        <taxon>Bacillales</taxon>
        <taxon>Paenibacillaceae</taxon>
        <taxon>Paenibacillus</taxon>
        <taxon>Paenibacillus sonchi group</taxon>
    </lineage>
</organism>
<name>A0A0E3WIM5_9BACL</name>
<reference evidence="2" key="1">
    <citation type="submission" date="2015-03" db="EMBL/GenBank/DDBJ databases">
        <authorList>
            <person name="Wibberg D."/>
        </authorList>
    </citation>
    <scope>NUCLEOTIDE SEQUENCE [LARGE SCALE GENOMIC DNA]</scope>
</reference>
<accession>A0A0E3WIM5</accession>
<protein>
    <submittedName>
        <fullName evidence="1">Uncharacterized protein</fullName>
    </submittedName>
</protein>